<keyword evidence="3" id="KW-1185">Reference proteome</keyword>
<sequence length="107" mass="12062">MEPALCCVRHSSRDVTGSRLMEAPRVCWWSKRKGGFQFLTIILFCSFAPFFSHSFFLPLTTASENITSSCYSWGASGKRGGRRCERGKISGRCAISVRLVGLMEWEE</sequence>
<dbReference type="Proteomes" id="UP001054945">
    <property type="component" value="Unassembled WGS sequence"/>
</dbReference>
<organism evidence="2 3">
    <name type="scientific">Caerostris extrusa</name>
    <name type="common">Bark spider</name>
    <name type="synonym">Caerostris bankana</name>
    <dbReference type="NCBI Taxonomy" id="172846"/>
    <lineage>
        <taxon>Eukaryota</taxon>
        <taxon>Metazoa</taxon>
        <taxon>Ecdysozoa</taxon>
        <taxon>Arthropoda</taxon>
        <taxon>Chelicerata</taxon>
        <taxon>Arachnida</taxon>
        <taxon>Araneae</taxon>
        <taxon>Araneomorphae</taxon>
        <taxon>Entelegynae</taxon>
        <taxon>Araneoidea</taxon>
        <taxon>Araneidae</taxon>
        <taxon>Caerostris</taxon>
    </lineage>
</organism>
<keyword evidence="1" id="KW-1133">Transmembrane helix</keyword>
<name>A0AAV4WJ62_CAEEX</name>
<gene>
    <name evidence="2" type="ORF">CEXT_55721</name>
</gene>
<comment type="caution">
    <text evidence="2">The sequence shown here is derived from an EMBL/GenBank/DDBJ whole genome shotgun (WGS) entry which is preliminary data.</text>
</comment>
<reference evidence="2 3" key="1">
    <citation type="submission" date="2021-06" db="EMBL/GenBank/DDBJ databases">
        <title>Caerostris extrusa draft genome.</title>
        <authorList>
            <person name="Kono N."/>
            <person name="Arakawa K."/>
        </authorList>
    </citation>
    <scope>NUCLEOTIDE SEQUENCE [LARGE SCALE GENOMIC DNA]</scope>
</reference>
<feature type="transmembrane region" description="Helical" evidence="1">
    <location>
        <begin position="38"/>
        <end position="59"/>
    </location>
</feature>
<evidence type="ECO:0000313" key="2">
    <source>
        <dbReference type="EMBL" id="GIY82021.1"/>
    </source>
</evidence>
<dbReference type="AlphaFoldDB" id="A0AAV4WJ62"/>
<protein>
    <submittedName>
        <fullName evidence="2">Uncharacterized protein</fullName>
    </submittedName>
</protein>
<keyword evidence="1" id="KW-0472">Membrane</keyword>
<accession>A0AAV4WJ62</accession>
<evidence type="ECO:0000313" key="3">
    <source>
        <dbReference type="Proteomes" id="UP001054945"/>
    </source>
</evidence>
<keyword evidence="1" id="KW-0812">Transmembrane</keyword>
<dbReference type="EMBL" id="BPLR01016198">
    <property type="protein sequence ID" value="GIY82021.1"/>
    <property type="molecule type" value="Genomic_DNA"/>
</dbReference>
<evidence type="ECO:0000256" key="1">
    <source>
        <dbReference type="SAM" id="Phobius"/>
    </source>
</evidence>
<proteinExistence type="predicted"/>